<reference evidence="2" key="1">
    <citation type="submission" date="2023-07" db="EMBL/GenBank/DDBJ databases">
        <title>30 novel species of actinomycetes from the DSMZ collection.</title>
        <authorList>
            <person name="Nouioui I."/>
        </authorList>
    </citation>
    <scope>NUCLEOTIDE SEQUENCE [LARGE SCALE GENOMIC DNA]</scope>
    <source>
        <strain evidence="2">DSM 44743</strain>
    </source>
</reference>
<accession>A0ABU2M3D8</accession>
<dbReference type="SUPFAM" id="SSF160424">
    <property type="entry name" value="BH3703-like"/>
    <property type="match status" value="1"/>
</dbReference>
<proteinExistence type="predicted"/>
<protein>
    <submittedName>
        <fullName evidence="1">DUF600 family protein</fullName>
    </submittedName>
</protein>
<dbReference type="EMBL" id="JAVREP010000001">
    <property type="protein sequence ID" value="MDT0326816.1"/>
    <property type="molecule type" value="Genomic_DNA"/>
</dbReference>
<dbReference type="Proteomes" id="UP001183390">
    <property type="component" value="Unassembled WGS sequence"/>
</dbReference>
<name>A0ABU2M3D8_9ACTN</name>
<dbReference type="Pfam" id="PF04634">
    <property type="entry name" value="YezG-like"/>
    <property type="match status" value="1"/>
</dbReference>
<comment type="caution">
    <text evidence="1">The sequence shown here is derived from an EMBL/GenBank/DDBJ whole genome shotgun (WGS) entry which is preliminary data.</text>
</comment>
<sequence>MVDHTFKRGHLGPAEQQEILTKVGSKILGKAPNDWERIIYTRSALIEVANSLVEIEFANGEKKRASPPSDIGIPLDELRAGMYIEGKGTWFSLEYVITRPGKFKVHYNYDDDPGITFGTAKGFTNDLKYFPRDPEHTPDWLNEKLQEEAGGEGTV</sequence>
<dbReference type="InterPro" id="IPR036170">
    <property type="entry name" value="YezG-like_sf"/>
</dbReference>
<organism evidence="1 2">
    <name type="scientific">Nocardiopsis lambiniae</name>
    <dbReference type="NCBI Taxonomy" id="3075539"/>
    <lineage>
        <taxon>Bacteria</taxon>
        <taxon>Bacillati</taxon>
        <taxon>Actinomycetota</taxon>
        <taxon>Actinomycetes</taxon>
        <taxon>Streptosporangiales</taxon>
        <taxon>Nocardiopsidaceae</taxon>
        <taxon>Nocardiopsis</taxon>
    </lineage>
</organism>
<dbReference type="RefSeq" id="WP_311509586.1">
    <property type="nucleotide sequence ID" value="NZ_JAVREP010000001.1"/>
</dbReference>
<gene>
    <name evidence="1" type="ORF">RM479_00120</name>
</gene>
<keyword evidence="2" id="KW-1185">Reference proteome</keyword>
<evidence type="ECO:0000313" key="1">
    <source>
        <dbReference type="EMBL" id="MDT0326816.1"/>
    </source>
</evidence>
<evidence type="ECO:0000313" key="2">
    <source>
        <dbReference type="Proteomes" id="UP001183390"/>
    </source>
</evidence>
<dbReference type="InterPro" id="IPR006728">
    <property type="entry name" value="YezG-like"/>
</dbReference>